<evidence type="ECO:0000313" key="2">
    <source>
        <dbReference type="Proteomes" id="UP001243330"/>
    </source>
</evidence>
<reference evidence="1" key="1">
    <citation type="submission" date="2023-01" db="EMBL/GenBank/DDBJ databases">
        <title>Colletotrichum chrysophilum M932 genome sequence.</title>
        <authorList>
            <person name="Baroncelli R."/>
        </authorList>
    </citation>
    <scope>NUCLEOTIDE SEQUENCE</scope>
    <source>
        <strain evidence="1">M932</strain>
    </source>
</reference>
<dbReference type="PROSITE" id="PS51257">
    <property type="entry name" value="PROKAR_LIPOPROTEIN"/>
    <property type="match status" value="1"/>
</dbReference>
<dbReference type="AlphaFoldDB" id="A0AAD9ASP0"/>
<organism evidence="1 2">
    <name type="scientific">Colletotrichum chrysophilum</name>
    <dbReference type="NCBI Taxonomy" id="1836956"/>
    <lineage>
        <taxon>Eukaryota</taxon>
        <taxon>Fungi</taxon>
        <taxon>Dikarya</taxon>
        <taxon>Ascomycota</taxon>
        <taxon>Pezizomycotina</taxon>
        <taxon>Sordariomycetes</taxon>
        <taxon>Hypocreomycetidae</taxon>
        <taxon>Glomerellales</taxon>
        <taxon>Glomerellaceae</taxon>
        <taxon>Colletotrichum</taxon>
        <taxon>Colletotrichum gloeosporioides species complex</taxon>
    </lineage>
</organism>
<dbReference type="EMBL" id="JAQOWY010000074">
    <property type="protein sequence ID" value="KAK1852442.1"/>
    <property type="molecule type" value="Genomic_DNA"/>
</dbReference>
<name>A0AAD9ASP0_9PEZI</name>
<comment type="caution">
    <text evidence="1">The sequence shown here is derived from an EMBL/GenBank/DDBJ whole genome shotgun (WGS) entry which is preliminary data.</text>
</comment>
<sequence>MGSSLFRSDYGGLGQVTSLLSCWMRLIQTEGDFRSTKAQDLQLSTRRLGEHFHMIFLPAITRLDVLQCHIATSVSSLMNLLNGIHEAIARKGGYWSKCCAATSKSYETSSSATSSSYALLATGDLLTSEAQDAME</sequence>
<keyword evidence="2" id="KW-1185">Reference proteome</keyword>
<protein>
    <submittedName>
        <fullName evidence="1">Uncharacterized protein</fullName>
    </submittedName>
</protein>
<dbReference type="Proteomes" id="UP001243330">
    <property type="component" value="Unassembled WGS sequence"/>
</dbReference>
<gene>
    <name evidence="1" type="ORF">CCHR01_04887</name>
</gene>
<proteinExistence type="predicted"/>
<evidence type="ECO:0000313" key="1">
    <source>
        <dbReference type="EMBL" id="KAK1852442.1"/>
    </source>
</evidence>
<accession>A0AAD9ASP0</accession>